<dbReference type="AlphaFoldDB" id="A0A1Y2I1Z7"/>
<organism evidence="2 3">
    <name type="scientific">Catenaria anguillulae PL171</name>
    <dbReference type="NCBI Taxonomy" id="765915"/>
    <lineage>
        <taxon>Eukaryota</taxon>
        <taxon>Fungi</taxon>
        <taxon>Fungi incertae sedis</taxon>
        <taxon>Blastocladiomycota</taxon>
        <taxon>Blastocladiomycetes</taxon>
        <taxon>Blastocladiales</taxon>
        <taxon>Catenariaceae</taxon>
        <taxon>Catenaria</taxon>
    </lineage>
</organism>
<dbReference type="OrthoDB" id="5559164at2759"/>
<feature type="compositionally biased region" description="Polar residues" evidence="1">
    <location>
        <begin position="62"/>
        <end position="77"/>
    </location>
</feature>
<sequence>MDSSSADNPTSTSPSAPDALSASHAQSNGNGNGNGNGRTSPQHVVQLSVDGNGYTDAHSHDVPSNPSPRQSSPVSNKSPKHNTANRRQSSTRSPTSPSGKSTRSAASRTPKSFKSASAANSVNPASGPLAHTLCTRLLTDGHVAAFSQAFTLLGLGQPNLPNTDQSGSSSTESTTSLNATAPSAAFTSTQHRINQSRLASSPAHVQRLCTLLTAVEDARARLPPSAPFASSPALWHATRALAVFLTDVLPDAAVEYAKQALQVAQKLTDPPTPVVPVTPSTANKPAVAAPAMSEEEAKQAVVDAHVLVGNACAQLGMWPAAMVEYRLALSVPEAVERLVYSAMQYAVTEEHSPTTLPNAIRIYKDTLLCIPPLHPRASTLEMKLRRRLGLAYMLQGDLTAAEVQLTQFLTWTQSHPRPNLAASSADWPDDPVGSVSLALAECRELAGDLEGAVIVLNEYMNMSASGTGGGPVREKVAVVLGNLLNRLNRGGAVAGLLKDCKGDKAACQLGIARGLDLFDEFMKSVNKSPQDMFRFMDEVRDKYAVGNPPPNASSATAAV</sequence>
<proteinExistence type="predicted"/>
<protein>
    <recommendedName>
        <fullName evidence="4">Tetratricopeptide repeat-domain-containing protein</fullName>
    </recommendedName>
</protein>
<evidence type="ECO:0000313" key="3">
    <source>
        <dbReference type="Proteomes" id="UP000193411"/>
    </source>
</evidence>
<name>A0A1Y2I1Z7_9FUNG</name>
<feature type="compositionally biased region" description="Polar residues" evidence="1">
    <location>
        <begin position="105"/>
        <end position="114"/>
    </location>
</feature>
<accession>A0A1Y2I1Z7</accession>
<feature type="compositionally biased region" description="Low complexity" evidence="1">
    <location>
        <begin position="86"/>
        <end position="104"/>
    </location>
</feature>
<feature type="compositionally biased region" description="Low complexity" evidence="1">
    <location>
        <begin position="115"/>
        <end position="126"/>
    </location>
</feature>
<evidence type="ECO:0008006" key="4">
    <source>
        <dbReference type="Google" id="ProtNLM"/>
    </source>
</evidence>
<dbReference type="Proteomes" id="UP000193411">
    <property type="component" value="Unassembled WGS sequence"/>
</dbReference>
<dbReference type="SUPFAM" id="SSF48452">
    <property type="entry name" value="TPR-like"/>
    <property type="match status" value="1"/>
</dbReference>
<keyword evidence="3" id="KW-1185">Reference proteome</keyword>
<dbReference type="Gene3D" id="1.25.40.10">
    <property type="entry name" value="Tetratricopeptide repeat domain"/>
    <property type="match status" value="1"/>
</dbReference>
<feature type="compositionally biased region" description="Polar residues" evidence="1">
    <location>
        <begin position="1"/>
        <end position="15"/>
    </location>
</feature>
<gene>
    <name evidence="2" type="ORF">BCR44DRAFT_36138</name>
</gene>
<evidence type="ECO:0000313" key="2">
    <source>
        <dbReference type="EMBL" id="ORZ39432.1"/>
    </source>
</evidence>
<comment type="caution">
    <text evidence="2">The sequence shown here is derived from an EMBL/GenBank/DDBJ whole genome shotgun (WGS) entry which is preliminary data.</text>
</comment>
<evidence type="ECO:0000256" key="1">
    <source>
        <dbReference type="SAM" id="MobiDB-lite"/>
    </source>
</evidence>
<reference evidence="2 3" key="1">
    <citation type="submission" date="2016-07" db="EMBL/GenBank/DDBJ databases">
        <title>Pervasive Adenine N6-methylation of Active Genes in Fungi.</title>
        <authorList>
            <consortium name="DOE Joint Genome Institute"/>
            <person name="Mondo S.J."/>
            <person name="Dannebaum R.O."/>
            <person name="Kuo R.C."/>
            <person name="Labutti K."/>
            <person name="Haridas S."/>
            <person name="Kuo A."/>
            <person name="Salamov A."/>
            <person name="Ahrendt S.R."/>
            <person name="Lipzen A."/>
            <person name="Sullivan W."/>
            <person name="Andreopoulos W.B."/>
            <person name="Clum A."/>
            <person name="Lindquist E."/>
            <person name="Daum C."/>
            <person name="Ramamoorthy G.K."/>
            <person name="Gryganskyi A."/>
            <person name="Culley D."/>
            <person name="Magnuson J.K."/>
            <person name="James T.Y."/>
            <person name="O'Malley M.A."/>
            <person name="Stajich J.E."/>
            <person name="Spatafora J.W."/>
            <person name="Visel A."/>
            <person name="Grigoriev I.V."/>
        </authorList>
    </citation>
    <scope>NUCLEOTIDE SEQUENCE [LARGE SCALE GENOMIC DNA]</scope>
    <source>
        <strain evidence="2 3">PL171</strain>
    </source>
</reference>
<dbReference type="InterPro" id="IPR011990">
    <property type="entry name" value="TPR-like_helical_dom_sf"/>
</dbReference>
<dbReference type="EMBL" id="MCFL01000005">
    <property type="protein sequence ID" value="ORZ39432.1"/>
    <property type="molecule type" value="Genomic_DNA"/>
</dbReference>
<feature type="region of interest" description="Disordered" evidence="1">
    <location>
        <begin position="1"/>
        <end position="126"/>
    </location>
</feature>